<comment type="caution">
    <text evidence="2">The sequence shown here is derived from an EMBL/GenBank/DDBJ whole genome shotgun (WGS) entry which is preliminary data.</text>
</comment>
<feature type="compositionally biased region" description="Low complexity" evidence="1">
    <location>
        <begin position="1116"/>
        <end position="1133"/>
    </location>
</feature>
<feature type="region of interest" description="Disordered" evidence="1">
    <location>
        <begin position="477"/>
        <end position="650"/>
    </location>
</feature>
<sequence length="1177" mass="127731">MGCTPSQSSLIQNFSKSGPGSFRKGRTLRPQLERIESPVETQSEDGGGTTSPCEMDGEAWDRGGETPNPPRQRRPILPETASLKPERKSSLPEAANSESICPQKIGMQEIRIDIAQVDVEKKEGTEQQEEKLTKKGGQRKQRKGKAGKQGKRIKERRASQEQKVDFPELLVKAHHSAYAYLNPSISRYEALMGLLDQATQTQIQLQQMVSFLALRYEEVNQALEEIASDGEKLLKESGEHLAWSLGKGGALRTEPPPDLLQQLLQYSVQKMQLVGGAVGGVTDSALEEAVDYFGAASDLMAEKLKMKRGLDGRLARVLGRIEAAAVRKPGPEDMTLYSEDSGIGGESESLAGSERHQQRREICDSASVENNKASASLPPPAVPSDAEASKAPKDNKMRASFSLNSLDSNCSTLVASLDEDDDDLEDLEDEDDLEEQGTNSSLADPCALIRLAPKRIENPENEEMSLKMKDAISGRIQFVPGKRNDNCSNGSAGSSAPQWPEEEEHKGKRPQTAAAVTRGGKKVGAAKKRRSRSAESLRSQGEDPTLLELQRTQKDLNRRLEKMLEGKTANDKFDKSKLGGDQPLVSASSNNRLRSSLDKNFSILPSQDRPVLQKSGPGEHGEEKKKQKRGGRGPLKATPPSNPLPKNERQSVKRLIDTFSQVEENINNRDPLKPLAPLKGVWKCGVPILPSMGYWGLAPINSRVDVGDLEAEEEGTKPGDIDLDSLPPPPPEVLMDNSFQITDGPPAPSDTSIPSTNISGTRGRSSNPQRTSVSQRLKASLNAVNVLPSKGSLRRGSVSVSPQRPGRQNAASRSSSVESQPEIEPDPEKEEAASLYRQARKIIHLRHSTESPSDVSLHHGSSTEKGQTRTDSNITRKACPSLGATEALPGPPSLPQRPPSPPAPSRTAPPTPPPLSGTRKLPTTPSSHPTQHRRLPSPPIQRRQPSTPSSSPPTTQKQPSPPTQRKLPSPPSLRRQSDPASQGSSQGKIASPPAYRRDFSPSSYCKTPSPPSSPRAAHNRPPQARNSSDLGDKQPPSAHYLGNVQSIFCPVSSSLFEAQRPVPQFYPPPSSCILPRPWGEQAARSSATLSAVRHSPQPFVRRSYSDRRPGIRLRLPFSPVSSSSSGSEPAICSQGPVEGLGKEEEPWNSQHLSELRSGTRSASHPELCIVGQSLQKD</sequence>
<organism evidence="2 3">
    <name type="scientific">Acipenser oxyrinchus oxyrinchus</name>
    <dbReference type="NCBI Taxonomy" id="40147"/>
    <lineage>
        <taxon>Eukaryota</taxon>
        <taxon>Metazoa</taxon>
        <taxon>Chordata</taxon>
        <taxon>Craniata</taxon>
        <taxon>Vertebrata</taxon>
        <taxon>Euteleostomi</taxon>
        <taxon>Actinopterygii</taxon>
        <taxon>Chondrostei</taxon>
        <taxon>Acipenseriformes</taxon>
        <taxon>Acipenseridae</taxon>
        <taxon>Acipenser</taxon>
    </lineage>
</organism>
<evidence type="ECO:0000313" key="2">
    <source>
        <dbReference type="EMBL" id="KAK1171208.1"/>
    </source>
</evidence>
<proteinExistence type="predicted"/>
<feature type="compositionally biased region" description="Polar residues" evidence="1">
    <location>
        <begin position="809"/>
        <end position="819"/>
    </location>
</feature>
<dbReference type="InterPro" id="IPR029352">
    <property type="entry name" value="PCARE"/>
</dbReference>
<evidence type="ECO:0000256" key="1">
    <source>
        <dbReference type="SAM" id="MobiDB-lite"/>
    </source>
</evidence>
<feature type="compositionally biased region" description="Polar residues" evidence="1">
    <location>
        <begin position="1"/>
        <end position="18"/>
    </location>
</feature>
<feature type="region of interest" description="Disordered" evidence="1">
    <location>
        <begin position="415"/>
        <end position="446"/>
    </location>
</feature>
<feature type="region of interest" description="Disordered" evidence="1">
    <location>
        <begin position="709"/>
        <end position="1041"/>
    </location>
</feature>
<feature type="compositionally biased region" description="Acidic residues" evidence="1">
    <location>
        <begin position="417"/>
        <end position="435"/>
    </location>
</feature>
<feature type="compositionally biased region" description="Polar residues" evidence="1">
    <location>
        <begin position="850"/>
        <end position="875"/>
    </location>
</feature>
<dbReference type="PANTHER" id="PTHR22017">
    <property type="entry name" value="PHOTORECEPTOR CILIUM ACTIN REGULATOR"/>
    <property type="match status" value="1"/>
</dbReference>
<feature type="region of interest" description="Disordered" evidence="1">
    <location>
        <begin position="1111"/>
        <end position="1177"/>
    </location>
</feature>
<feature type="region of interest" description="Disordered" evidence="1">
    <location>
        <begin position="1"/>
        <end position="102"/>
    </location>
</feature>
<feature type="compositionally biased region" description="Polar residues" evidence="1">
    <location>
        <begin position="486"/>
        <end position="497"/>
    </location>
</feature>
<feature type="compositionally biased region" description="Low complexity" evidence="1">
    <location>
        <begin position="940"/>
        <end position="958"/>
    </location>
</feature>
<feature type="compositionally biased region" description="Basic and acidic residues" evidence="1">
    <location>
        <begin position="121"/>
        <end position="133"/>
    </location>
</feature>
<dbReference type="EMBL" id="JAGXEW010000005">
    <property type="protein sequence ID" value="KAK1171208.1"/>
    <property type="molecule type" value="Genomic_DNA"/>
</dbReference>
<name>A0AAD8LPE8_ACIOX</name>
<feature type="region of interest" description="Disordered" evidence="1">
    <location>
        <begin position="121"/>
        <end position="160"/>
    </location>
</feature>
<feature type="compositionally biased region" description="Basic residues" evidence="1">
    <location>
        <begin position="519"/>
        <end position="531"/>
    </location>
</feature>
<protein>
    <submittedName>
        <fullName evidence="2">Photoreceptor cilium actin regulator-like</fullName>
    </submittedName>
</protein>
<dbReference type="Proteomes" id="UP001230051">
    <property type="component" value="Unassembled WGS sequence"/>
</dbReference>
<feature type="region of interest" description="Disordered" evidence="1">
    <location>
        <begin position="331"/>
        <end position="394"/>
    </location>
</feature>
<feature type="compositionally biased region" description="Basic and acidic residues" evidence="1">
    <location>
        <begin position="551"/>
        <end position="578"/>
    </location>
</feature>
<feature type="compositionally biased region" description="Basic and acidic residues" evidence="1">
    <location>
        <begin position="353"/>
        <end position="363"/>
    </location>
</feature>
<feature type="compositionally biased region" description="Polar residues" evidence="1">
    <location>
        <begin position="749"/>
        <end position="777"/>
    </location>
</feature>
<feature type="compositionally biased region" description="Pro residues" evidence="1">
    <location>
        <begin position="889"/>
        <end position="915"/>
    </location>
</feature>
<dbReference type="Pfam" id="PF15449">
    <property type="entry name" value="Retinal"/>
    <property type="match status" value="3"/>
</dbReference>
<dbReference type="PANTHER" id="PTHR22017:SF0">
    <property type="entry name" value="PHOTORECEPTOR CILIUM ACTIN REGULATOR"/>
    <property type="match status" value="1"/>
</dbReference>
<keyword evidence="3" id="KW-1185">Reference proteome</keyword>
<gene>
    <name evidence="2" type="primary">PCARE</name>
    <name evidence="2" type="ORF">AOXY_G5947</name>
</gene>
<feature type="compositionally biased region" description="Basic residues" evidence="1">
    <location>
        <begin position="134"/>
        <end position="155"/>
    </location>
</feature>
<feature type="compositionally biased region" description="Polar residues" evidence="1">
    <location>
        <begin position="978"/>
        <end position="988"/>
    </location>
</feature>
<feature type="compositionally biased region" description="Low complexity" evidence="1">
    <location>
        <begin position="338"/>
        <end position="349"/>
    </location>
</feature>
<feature type="compositionally biased region" description="Polar residues" evidence="1">
    <location>
        <begin position="1147"/>
        <end position="1162"/>
    </location>
</feature>
<dbReference type="AlphaFoldDB" id="A0AAD8LPE8"/>
<evidence type="ECO:0000313" key="3">
    <source>
        <dbReference type="Proteomes" id="UP001230051"/>
    </source>
</evidence>
<accession>A0AAD8LPE8</accession>
<reference evidence="2" key="1">
    <citation type="submission" date="2022-02" db="EMBL/GenBank/DDBJ databases">
        <title>Atlantic sturgeon de novo genome assembly.</title>
        <authorList>
            <person name="Stock M."/>
            <person name="Klopp C."/>
            <person name="Guiguen Y."/>
            <person name="Cabau C."/>
            <person name="Parinello H."/>
            <person name="Santidrian Yebra-Pimentel E."/>
            <person name="Kuhl H."/>
            <person name="Dirks R.P."/>
            <person name="Guessner J."/>
            <person name="Wuertz S."/>
            <person name="Du K."/>
            <person name="Schartl M."/>
        </authorList>
    </citation>
    <scope>NUCLEOTIDE SEQUENCE</scope>
    <source>
        <strain evidence="2">STURGEONOMICS-FGT-2020</strain>
        <tissue evidence="2">Whole blood</tissue>
    </source>
</reference>